<feature type="coiled-coil region" evidence="1">
    <location>
        <begin position="793"/>
        <end position="820"/>
    </location>
</feature>
<name>A0A836GWG1_9TRYP</name>
<feature type="region of interest" description="Disordered" evidence="2">
    <location>
        <begin position="843"/>
        <end position="862"/>
    </location>
</feature>
<evidence type="ECO:0000256" key="1">
    <source>
        <dbReference type="SAM" id="Coils"/>
    </source>
</evidence>
<reference evidence="4" key="2">
    <citation type="journal article" date="2021" name="Sci. Data">
        <title>Chromosome-scale genome sequencing, assembly and annotation of six genomes from subfamily Leishmaniinae.</title>
        <authorList>
            <person name="Almutairi H."/>
            <person name="Urbaniak M.D."/>
            <person name="Bates M.D."/>
            <person name="Jariyapan N."/>
            <person name="Kwakye-Nuako G."/>
            <person name="Thomaz Soccol V."/>
            <person name="Al-Salem W.S."/>
            <person name="Dillon R.J."/>
            <person name="Bates P.A."/>
            <person name="Gatherer D."/>
        </authorList>
    </citation>
    <scope>NUCLEOTIDE SEQUENCE [LARGE SCALE GENOMIC DNA]</scope>
</reference>
<feature type="coiled-coil region" evidence="1">
    <location>
        <begin position="174"/>
        <end position="278"/>
    </location>
</feature>
<gene>
    <name evidence="3" type="ORF">LSCM4_01197</name>
</gene>
<dbReference type="RefSeq" id="XP_067058950.1">
    <property type="nucleotide sequence ID" value="XM_067203259.1"/>
</dbReference>
<dbReference type="KEGG" id="loi:92357193"/>
<dbReference type="AlphaFoldDB" id="A0A836GWG1"/>
<proteinExistence type="predicted"/>
<feature type="coiled-coil region" evidence="1">
    <location>
        <begin position="550"/>
        <end position="619"/>
    </location>
</feature>
<organism evidence="3 4">
    <name type="scientific">Leishmania orientalis</name>
    <dbReference type="NCBI Taxonomy" id="2249476"/>
    <lineage>
        <taxon>Eukaryota</taxon>
        <taxon>Discoba</taxon>
        <taxon>Euglenozoa</taxon>
        <taxon>Kinetoplastea</taxon>
        <taxon>Metakinetoplastina</taxon>
        <taxon>Trypanosomatida</taxon>
        <taxon>Trypanosomatidae</taxon>
        <taxon>Leishmaniinae</taxon>
        <taxon>Leishmania</taxon>
    </lineage>
</organism>
<dbReference type="GeneID" id="92357193"/>
<feature type="coiled-coil region" evidence="1">
    <location>
        <begin position="9"/>
        <end position="75"/>
    </location>
</feature>
<accession>A0A836GWG1</accession>
<evidence type="ECO:0000313" key="3">
    <source>
        <dbReference type="EMBL" id="KAG5466060.1"/>
    </source>
</evidence>
<evidence type="ECO:0000256" key="2">
    <source>
        <dbReference type="SAM" id="MobiDB-lite"/>
    </source>
</evidence>
<dbReference type="SUPFAM" id="SSF57997">
    <property type="entry name" value="Tropomyosin"/>
    <property type="match status" value="1"/>
</dbReference>
<reference evidence="4" key="1">
    <citation type="journal article" date="2021" name="Microbiol. Resour. Announc.">
        <title>LGAAP: Leishmaniinae Genome Assembly and Annotation Pipeline.</title>
        <authorList>
            <person name="Almutairi H."/>
            <person name="Urbaniak M.D."/>
            <person name="Bates M.D."/>
            <person name="Jariyapan N."/>
            <person name="Kwakye-Nuako G."/>
            <person name="Thomaz-Soccol V."/>
            <person name="Al-Salem W.S."/>
            <person name="Dillon R.J."/>
            <person name="Bates P.A."/>
            <person name="Gatherer D."/>
        </authorList>
    </citation>
    <scope>NUCLEOTIDE SEQUENCE [LARGE SCALE GENOMIC DNA]</scope>
</reference>
<dbReference type="EMBL" id="JAFHLR010000035">
    <property type="protein sequence ID" value="KAG5466060.1"/>
    <property type="molecule type" value="Genomic_DNA"/>
</dbReference>
<comment type="caution">
    <text evidence="3">The sequence shown here is derived from an EMBL/GenBank/DDBJ whole genome shotgun (WGS) entry which is preliminary data.</text>
</comment>
<dbReference type="SMR" id="A0A836GWG1"/>
<keyword evidence="4" id="KW-1185">Reference proteome</keyword>
<evidence type="ECO:0000313" key="4">
    <source>
        <dbReference type="Proteomes" id="UP000674143"/>
    </source>
</evidence>
<feature type="coiled-coil region" evidence="1">
    <location>
        <begin position="680"/>
        <end position="742"/>
    </location>
</feature>
<keyword evidence="1" id="KW-0175">Coiled coil</keyword>
<sequence>MSQKQDLVNDVLAQRISQLEDELRNAQYDLSTAMGQKERAQKELELLKREALEVVEQWSAENAELRRRLSDMEKEKSADLAALANRDDMVACLREELDVAQQLTLKYSNDFQEQQKNFRDMESKNTELVESLASAQRDLSLSAQRVLDFEHLVTKFQAELKDMLEARKKDAESIDRLRSSLAQSTAENDALRSAGENVSSGMERLLELASKLKEENAVLRSRTDQLVSAKEDLTQQLHIGGEEQRKLIEQVEALTARLVASEDEVRQNRENCERAQQQFASVTSTLRESQAAGEEQLKLIQTLESDILELKDREITTGRVLCDLQAELLRLSQQMDETSKQKEDLETEFCAVKESYASALMEFDNYKRSSTSALAAAQAEFAAFKRDSTERCILAEHNCSSAWSSVQELTAALRVQQLSELAHREQITRSSILLDQQASLHSVFEQLVHAVLVQLSDSCRALERAEERLRQDALSAEKTEEQMRAISNRCCASEQTIIEQRKALSVFESQLSHHEVRLEEVVRERDTFAKDNTWLKNQVESMRQELGELDELLSTNLNEMREENERLQLENDSLKRNVAASHKKEQDATARILALEKSVRDLEGELRVQTRTLEITEAESQALKAQVKNFSTSLNFSKKRCEELEAVNTEAAQWNSSLTLQVAQLQERLGGQDTKLSFILSEKRKESENLKQKLSAYAEKCEKCEQQLRAEIESRKEVESASAAAKEQNVKLRGALDELKTRCASDASTLKELLTERDDAIRDRDLIVEKYNKLHDAFRSVRKEAHGKVADELKRVMELAMSQEAELQTLRQQNSTLKKSVSMFVESAQPKAEAVFMERLNLTEGPLRHPKKRSASSVTEQQ</sequence>
<protein>
    <submittedName>
        <fullName evidence="3">Uncharacterized protein</fullName>
    </submittedName>
</protein>
<feature type="coiled-coil region" evidence="1">
    <location>
        <begin position="452"/>
        <end position="482"/>
    </location>
</feature>
<dbReference type="Proteomes" id="UP000674143">
    <property type="component" value="Unassembled WGS sequence"/>
</dbReference>